<evidence type="ECO:0000313" key="10">
    <source>
        <dbReference type="Proteomes" id="UP000652477"/>
    </source>
</evidence>
<dbReference type="Proteomes" id="UP000652477">
    <property type="component" value="Unassembled WGS sequence"/>
</dbReference>
<dbReference type="AlphaFoldDB" id="A0A923RR83"/>
<evidence type="ECO:0000256" key="2">
    <source>
        <dbReference type="ARBA" id="ARBA00023015"/>
    </source>
</evidence>
<dbReference type="SMART" id="SM00342">
    <property type="entry name" value="HTH_ARAC"/>
    <property type="match status" value="1"/>
</dbReference>
<gene>
    <name evidence="9" type="ORF">H8S37_15690</name>
</gene>
<dbReference type="Gene3D" id="1.10.10.60">
    <property type="entry name" value="Homeodomain-like"/>
    <property type="match status" value="2"/>
</dbReference>
<dbReference type="InterPro" id="IPR011006">
    <property type="entry name" value="CheY-like_superfamily"/>
</dbReference>
<name>A0A923RR83_9FIRM</name>
<dbReference type="InterPro" id="IPR001789">
    <property type="entry name" value="Sig_transdc_resp-reg_receiver"/>
</dbReference>
<evidence type="ECO:0000256" key="1">
    <source>
        <dbReference type="ARBA" id="ARBA00018672"/>
    </source>
</evidence>
<evidence type="ECO:0000256" key="4">
    <source>
        <dbReference type="ARBA" id="ARBA00023163"/>
    </source>
</evidence>
<accession>A0A923RR83</accession>
<dbReference type="InterPro" id="IPR018060">
    <property type="entry name" value="HTH_AraC"/>
</dbReference>
<dbReference type="SUPFAM" id="SSF46689">
    <property type="entry name" value="Homeodomain-like"/>
    <property type="match status" value="2"/>
</dbReference>
<organism evidence="9 10">
    <name type="scientific">Mediterraneibacter hominis</name>
    <dbReference type="NCBI Taxonomy" id="2763054"/>
    <lineage>
        <taxon>Bacteria</taxon>
        <taxon>Bacillati</taxon>
        <taxon>Bacillota</taxon>
        <taxon>Clostridia</taxon>
        <taxon>Lachnospirales</taxon>
        <taxon>Lachnospiraceae</taxon>
        <taxon>Mediterraneibacter</taxon>
    </lineage>
</organism>
<evidence type="ECO:0000259" key="7">
    <source>
        <dbReference type="PROSITE" id="PS01124"/>
    </source>
</evidence>
<dbReference type="GO" id="GO:0043565">
    <property type="term" value="F:sequence-specific DNA binding"/>
    <property type="evidence" value="ECO:0007669"/>
    <property type="project" value="InterPro"/>
</dbReference>
<keyword evidence="6" id="KW-0597">Phosphoprotein</keyword>
<evidence type="ECO:0000256" key="5">
    <source>
        <dbReference type="ARBA" id="ARBA00024867"/>
    </source>
</evidence>
<dbReference type="RefSeq" id="WP_186877010.1">
    <property type="nucleotide sequence ID" value="NZ_JACOPF010000004.1"/>
</dbReference>
<dbReference type="EMBL" id="JACOPF010000004">
    <property type="protein sequence ID" value="MBC5690359.1"/>
    <property type="molecule type" value="Genomic_DNA"/>
</dbReference>
<dbReference type="InterPro" id="IPR009057">
    <property type="entry name" value="Homeodomain-like_sf"/>
</dbReference>
<keyword evidence="2" id="KW-0805">Transcription regulation</keyword>
<dbReference type="InterPro" id="IPR020449">
    <property type="entry name" value="Tscrpt_reg_AraC-type_HTH"/>
</dbReference>
<comment type="function">
    <text evidence="5">May play the central regulatory role in sporulation. It may be an element of the effector pathway responsible for the activation of sporulation genes in response to nutritional stress. Spo0A may act in concert with spo0H (a sigma factor) to control the expression of some genes that are critical to the sporulation process.</text>
</comment>
<dbReference type="PROSITE" id="PS01124">
    <property type="entry name" value="HTH_ARAC_FAMILY_2"/>
    <property type="match status" value="1"/>
</dbReference>
<sequence length="519" mass="59738">MYRYIIVDDEPLIRQGTIKKLEPLSDKIACIGEADNGAQAIELVESLSPDFIILDMEMPVMDGTVLLAYLSENHPALQLIVISGYKSFDYIKHAISANVIDYILKPFTGEQIQQTVLQALSRLEASESISAKIRLTEEQKEIACYEHDSQLLQNLILGYAVSDTDISSQKLSFLTKSASLCLAVVYAAVPLADFHLQQHITDLGFSEMAVYLPHPTNVQLGFFILALPNDTAFSPRAFYTKFTQEIISYLHTYNAVSYWGISNTISALDQLYAAYEHACIALNSMPLTQNSSHYYLWHTGLGTDIQEVQWEKKEEFLFRIEAGMTKEVCSLLSSLKDYYQNTDGLSLADVKYHYHQLTQDCLMILKQYLNQSTPSQSMQNIVKEMFTIEELHQYYKQFFSNLSEMLKPQSVYAVEDTIQRVKIYIQRNYQKNLTIEFLASLFYMNSSYLSHLFRKTTGEKFAQYVNSVRIEKAKHLLATTDRKLYQIAKAVGYDNNKYFFRVFKKWEGMTPEQYRQSFQ</sequence>
<evidence type="ECO:0000313" key="9">
    <source>
        <dbReference type="EMBL" id="MBC5690359.1"/>
    </source>
</evidence>
<dbReference type="SUPFAM" id="SSF52172">
    <property type="entry name" value="CheY-like"/>
    <property type="match status" value="1"/>
</dbReference>
<keyword evidence="4" id="KW-0804">Transcription</keyword>
<proteinExistence type="predicted"/>
<keyword evidence="10" id="KW-1185">Reference proteome</keyword>
<dbReference type="Gene3D" id="3.40.50.2300">
    <property type="match status" value="1"/>
</dbReference>
<evidence type="ECO:0000256" key="6">
    <source>
        <dbReference type="PROSITE-ProRule" id="PRU00169"/>
    </source>
</evidence>
<dbReference type="Pfam" id="PF00072">
    <property type="entry name" value="Response_reg"/>
    <property type="match status" value="1"/>
</dbReference>
<reference evidence="9" key="1">
    <citation type="submission" date="2020-08" db="EMBL/GenBank/DDBJ databases">
        <title>Genome public.</title>
        <authorList>
            <person name="Liu C."/>
            <person name="Sun Q."/>
        </authorList>
    </citation>
    <scope>NUCLEOTIDE SEQUENCE</scope>
    <source>
        <strain evidence="9">NSJ-55</strain>
    </source>
</reference>
<dbReference type="GO" id="GO:0003700">
    <property type="term" value="F:DNA-binding transcription factor activity"/>
    <property type="evidence" value="ECO:0007669"/>
    <property type="project" value="InterPro"/>
</dbReference>
<evidence type="ECO:0000256" key="3">
    <source>
        <dbReference type="ARBA" id="ARBA00023125"/>
    </source>
</evidence>
<dbReference type="PANTHER" id="PTHR43280:SF2">
    <property type="entry name" value="HTH-TYPE TRANSCRIPTIONAL REGULATOR EXSA"/>
    <property type="match status" value="1"/>
</dbReference>
<dbReference type="PRINTS" id="PR00032">
    <property type="entry name" value="HTHARAC"/>
</dbReference>
<dbReference type="SMART" id="SM00448">
    <property type="entry name" value="REC"/>
    <property type="match status" value="1"/>
</dbReference>
<feature type="modified residue" description="4-aspartylphosphate" evidence="6">
    <location>
        <position position="55"/>
    </location>
</feature>
<comment type="caution">
    <text evidence="9">The sequence shown here is derived from an EMBL/GenBank/DDBJ whole genome shotgun (WGS) entry which is preliminary data.</text>
</comment>
<protein>
    <recommendedName>
        <fullName evidence="1">Stage 0 sporulation protein A homolog</fullName>
    </recommendedName>
</protein>
<dbReference type="GO" id="GO:0000160">
    <property type="term" value="P:phosphorelay signal transduction system"/>
    <property type="evidence" value="ECO:0007669"/>
    <property type="project" value="InterPro"/>
</dbReference>
<dbReference type="PROSITE" id="PS50110">
    <property type="entry name" value="RESPONSE_REGULATORY"/>
    <property type="match status" value="1"/>
</dbReference>
<dbReference type="Pfam" id="PF12833">
    <property type="entry name" value="HTH_18"/>
    <property type="match status" value="1"/>
</dbReference>
<feature type="domain" description="Response regulatory" evidence="8">
    <location>
        <begin position="3"/>
        <end position="120"/>
    </location>
</feature>
<evidence type="ECO:0000259" key="8">
    <source>
        <dbReference type="PROSITE" id="PS50110"/>
    </source>
</evidence>
<dbReference type="CDD" id="cd17536">
    <property type="entry name" value="REC_YesN-like"/>
    <property type="match status" value="1"/>
</dbReference>
<feature type="domain" description="HTH araC/xylS-type" evidence="7">
    <location>
        <begin position="419"/>
        <end position="517"/>
    </location>
</feature>
<keyword evidence="3" id="KW-0238">DNA-binding</keyword>
<dbReference type="PANTHER" id="PTHR43280">
    <property type="entry name" value="ARAC-FAMILY TRANSCRIPTIONAL REGULATOR"/>
    <property type="match status" value="1"/>
</dbReference>